<sequence>MKQVSFEGIGQVLATFQAGEGVVEGHTVWVSGNGMVEPCTDGGSVDGVAVVVKNGCAAVQVRGFATVKATGVTAGRVKLSADASGGMKTDEEGGTPYLVAEADTTAGTIAVLL</sequence>
<gene>
    <name evidence="1" type="ORF">H8S34_07640</name>
</gene>
<keyword evidence="2" id="KW-1185">Reference proteome</keyword>
<organism evidence="1 2">
    <name type="scientific">Pseudoflavonifractor hominis</name>
    <dbReference type="NCBI Taxonomy" id="2763059"/>
    <lineage>
        <taxon>Bacteria</taxon>
        <taxon>Bacillati</taxon>
        <taxon>Bacillota</taxon>
        <taxon>Clostridia</taxon>
        <taxon>Eubacteriales</taxon>
        <taxon>Oscillospiraceae</taxon>
        <taxon>Pseudoflavonifractor</taxon>
    </lineage>
</organism>
<accession>A0ABR7HTG0</accession>
<name>A0ABR7HTG0_9FIRM</name>
<dbReference type="RefSeq" id="WP_186963554.1">
    <property type="nucleotide sequence ID" value="NZ_JACOPR010000003.1"/>
</dbReference>
<reference evidence="1 2" key="1">
    <citation type="submission" date="2020-08" db="EMBL/GenBank/DDBJ databases">
        <title>Genome public.</title>
        <authorList>
            <person name="Liu C."/>
            <person name="Sun Q."/>
        </authorList>
    </citation>
    <scope>NUCLEOTIDE SEQUENCE [LARGE SCALE GENOMIC DNA]</scope>
    <source>
        <strain evidence="1 2">New-38</strain>
    </source>
</reference>
<comment type="caution">
    <text evidence="1">The sequence shown here is derived from an EMBL/GenBank/DDBJ whole genome shotgun (WGS) entry which is preliminary data.</text>
</comment>
<dbReference type="EMBL" id="JACOPR010000003">
    <property type="protein sequence ID" value="MBC5730706.1"/>
    <property type="molecule type" value="Genomic_DNA"/>
</dbReference>
<dbReference type="Proteomes" id="UP000660021">
    <property type="component" value="Unassembled WGS sequence"/>
</dbReference>
<evidence type="ECO:0000313" key="1">
    <source>
        <dbReference type="EMBL" id="MBC5730706.1"/>
    </source>
</evidence>
<evidence type="ECO:0008006" key="3">
    <source>
        <dbReference type="Google" id="ProtNLM"/>
    </source>
</evidence>
<protein>
    <recommendedName>
        <fullName evidence="3">DUF2190 family protein</fullName>
    </recommendedName>
</protein>
<proteinExistence type="predicted"/>
<evidence type="ECO:0000313" key="2">
    <source>
        <dbReference type="Proteomes" id="UP000660021"/>
    </source>
</evidence>